<feature type="region of interest" description="Disordered" evidence="1">
    <location>
        <begin position="256"/>
        <end position="276"/>
    </location>
</feature>
<evidence type="ECO:0000256" key="2">
    <source>
        <dbReference type="SAM" id="Phobius"/>
    </source>
</evidence>
<name>A0A7W3T3U4_9ACTN</name>
<dbReference type="EMBL" id="VKHS01000221">
    <property type="protein sequence ID" value="MBB0230111.1"/>
    <property type="molecule type" value="Genomic_DNA"/>
</dbReference>
<dbReference type="RefSeq" id="WP_182663261.1">
    <property type="nucleotide sequence ID" value="NZ_VKHS01000221.1"/>
</dbReference>
<organism evidence="4 5">
    <name type="scientific">Streptomyces calidiresistens</name>
    <dbReference type="NCBI Taxonomy" id="1485586"/>
    <lineage>
        <taxon>Bacteria</taxon>
        <taxon>Bacillati</taxon>
        <taxon>Actinomycetota</taxon>
        <taxon>Actinomycetes</taxon>
        <taxon>Kitasatosporales</taxon>
        <taxon>Streptomycetaceae</taxon>
        <taxon>Streptomyces</taxon>
    </lineage>
</organism>
<feature type="domain" description="Thioredoxin-like fold" evidence="3">
    <location>
        <begin position="95"/>
        <end position="275"/>
    </location>
</feature>
<dbReference type="Pfam" id="PF13462">
    <property type="entry name" value="Thioredoxin_4"/>
    <property type="match status" value="1"/>
</dbReference>
<sequence>MSKRNTQEAKRAARERLKAEREKQAKRDRVRRQLTVGGIVAGVLALAVLVGFTIANLGGGGDATDWEAVAADLEEQGENAEYAIPANASGDDGLTISIGDEGAEDVFSFYEEPRCPACADFERAAGDAVAEGIEAGDFRGEWTFGAFFDEQMNGGTGSKNAISALGAALDVSPEAFLGYLHALYSEEFHTSDNRADDFGDDDNLIEIGRSVEALSDDAAFEQFEESVRESTFAAWAIRMGEKFSAEPEITGTPTVLLNGERVETPRSPEELRALLG</sequence>
<keyword evidence="2" id="KW-0472">Membrane</keyword>
<feature type="transmembrane region" description="Helical" evidence="2">
    <location>
        <begin position="34"/>
        <end position="55"/>
    </location>
</feature>
<dbReference type="InterPro" id="IPR012336">
    <property type="entry name" value="Thioredoxin-like_fold"/>
</dbReference>
<evidence type="ECO:0000259" key="3">
    <source>
        <dbReference type="Pfam" id="PF13462"/>
    </source>
</evidence>
<protein>
    <submittedName>
        <fullName evidence="4">Thioredoxin domain-containing protein</fullName>
    </submittedName>
</protein>
<gene>
    <name evidence="4" type="ORF">FOE67_11410</name>
</gene>
<dbReference type="InterPro" id="IPR036249">
    <property type="entry name" value="Thioredoxin-like_sf"/>
</dbReference>
<comment type="caution">
    <text evidence="4">The sequence shown here is derived from an EMBL/GenBank/DDBJ whole genome shotgun (WGS) entry which is preliminary data.</text>
</comment>
<accession>A0A7W3T3U4</accession>
<dbReference type="AlphaFoldDB" id="A0A7W3T3U4"/>
<keyword evidence="2" id="KW-1133">Transmembrane helix</keyword>
<dbReference type="Gene3D" id="3.40.30.10">
    <property type="entry name" value="Glutaredoxin"/>
    <property type="match status" value="1"/>
</dbReference>
<dbReference type="SUPFAM" id="SSF52833">
    <property type="entry name" value="Thioredoxin-like"/>
    <property type="match status" value="1"/>
</dbReference>
<evidence type="ECO:0000313" key="4">
    <source>
        <dbReference type="EMBL" id="MBB0230111.1"/>
    </source>
</evidence>
<evidence type="ECO:0000313" key="5">
    <source>
        <dbReference type="Proteomes" id="UP000530234"/>
    </source>
</evidence>
<dbReference type="Proteomes" id="UP000530234">
    <property type="component" value="Unassembled WGS sequence"/>
</dbReference>
<feature type="region of interest" description="Disordered" evidence="1">
    <location>
        <begin position="1"/>
        <end position="25"/>
    </location>
</feature>
<evidence type="ECO:0000256" key="1">
    <source>
        <dbReference type="SAM" id="MobiDB-lite"/>
    </source>
</evidence>
<keyword evidence="2" id="KW-0812">Transmembrane</keyword>
<proteinExistence type="predicted"/>
<feature type="compositionally biased region" description="Basic and acidic residues" evidence="1">
    <location>
        <begin position="260"/>
        <end position="276"/>
    </location>
</feature>
<reference evidence="5" key="1">
    <citation type="submission" date="2019-10" db="EMBL/GenBank/DDBJ databases">
        <title>Streptomyces sp. nov., a novel actinobacterium isolated from alkaline environment.</title>
        <authorList>
            <person name="Golinska P."/>
        </authorList>
    </citation>
    <scope>NUCLEOTIDE SEQUENCE [LARGE SCALE GENOMIC DNA]</scope>
    <source>
        <strain evidence="5">DSM 42108</strain>
    </source>
</reference>
<keyword evidence="5" id="KW-1185">Reference proteome</keyword>